<reference evidence="2 3" key="2">
    <citation type="submission" date="2019-05" db="EMBL/GenBank/DDBJ databases">
        <authorList>
            <person name="Suflita J.M."/>
            <person name="Marks C.R."/>
        </authorList>
    </citation>
    <scope>NUCLEOTIDE SEQUENCE [LARGE SCALE GENOMIC DNA]</scope>
    <source>
        <strain evidence="2 3">ALDC</strain>
    </source>
</reference>
<keyword evidence="3" id="KW-1185">Reference proteome</keyword>
<gene>
    <name evidence="2" type="ORF">FDQ92_13910</name>
</gene>
<dbReference type="EMBL" id="CP040098">
    <property type="protein sequence ID" value="QCQ23171.1"/>
    <property type="molecule type" value="Genomic_DNA"/>
</dbReference>
<sequence>MRYLKKRRMRHIGKGPGEPAFQEDDPMTGVANLFDIGLVFIVGLIMALFSVYHLQDLFSETSSFTIVKQKPKTEEMEIITKEGKKIKAIKVTKATVQGRGQRLGTAYKLEDGTMVYVPE</sequence>
<keyword evidence="1" id="KW-1133">Transmembrane helix</keyword>
<keyword evidence="1" id="KW-0812">Transmembrane</keyword>
<reference evidence="2 3" key="1">
    <citation type="submission" date="2019-05" db="EMBL/GenBank/DDBJ databases">
        <title>The Complete Genome Sequence of the n-alkane-degrading Desulfoglaeba alkanexedens ALDC reveals multiple alkylsuccinate synthase gene clusters.</title>
        <authorList>
            <person name="Callaghan A.V."/>
            <person name="Davidova I.A."/>
            <person name="Duncan K.E."/>
            <person name="Morris B."/>
            <person name="McInerney M.J."/>
        </authorList>
    </citation>
    <scope>NUCLEOTIDE SEQUENCE [LARGE SCALE GENOMIC DNA]</scope>
    <source>
        <strain evidence="2 3">ALDC</strain>
    </source>
</reference>
<accession>A0A4V1ERX6</accession>
<evidence type="ECO:0000313" key="2">
    <source>
        <dbReference type="EMBL" id="QCQ23171.1"/>
    </source>
</evidence>
<dbReference type="Proteomes" id="UP000298602">
    <property type="component" value="Chromosome"/>
</dbReference>
<protein>
    <submittedName>
        <fullName evidence="2">DUF2149 domain-containing protein</fullName>
    </submittedName>
</protein>
<organism evidence="2 3">
    <name type="scientific">Desulfoglaeba alkanexedens ALDC</name>
    <dbReference type="NCBI Taxonomy" id="980445"/>
    <lineage>
        <taxon>Bacteria</taxon>
        <taxon>Pseudomonadati</taxon>
        <taxon>Thermodesulfobacteriota</taxon>
        <taxon>Syntrophobacteria</taxon>
        <taxon>Syntrophobacterales</taxon>
        <taxon>Syntrophobacteraceae</taxon>
        <taxon>Desulfoglaeba</taxon>
    </lineage>
</organism>
<feature type="transmembrane region" description="Helical" evidence="1">
    <location>
        <begin position="33"/>
        <end position="54"/>
    </location>
</feature>
<dbReference type="KEGG" id="dax:FDQ92_13910"/>
<dbReference type="OrthoDB" id="199365at2"/>
<dbReference type="InterPro" id="IPR018676">
    <property type="entry name" value="DUF2149"/>
</dbReference>
<evidence type="ECO:0000313" key="3">
    <source>
        <dbReference type="Proteomes" id="UP000298602"/>
    </source>
</evidence>
<name>A0A4V1ERX6_9BACT</name>
<dbReference type="Pfam" id="PF09919">
    <property type="entry name" value="DUF2149"/>
    <property type="match status" value="1"/>
</dbReference>
<keyword evidence="1" id="KW-0472">Membrane</keyword>
<proteinExistence type="predicted"/>
<evidence type="ECO:0000256" key="1">
    <source>
        <dbReference type="SAM" id="Phobius"/>
    </source>
</evidence>
<dbReference type="AlphaFoldDB" id="A0A4V1ERX6"/>